<dbReference type="EMBL" id="MHOD01000003">
    <property type="protein sequence ID" value="OGZ58585.1"/>
    <property type="molecule type" value="Genomic_DNA"/>
</dbReference>
<protein>
    <submittedName>
        <fullName evidence="2">Uncharacterized protein</fullName>
    </submittedName>
</protein>
<comment type="caution">
    <text evidence="2">The sequence shown here is derived from an EMBL/GenBank/DDBJ whole genome shotgun (WGS) entry which is preliminary data.</text>
</comment>
<reference evidence="2 3" key="1">
    <citation type="journal article" date="2016" name="Nat. Commun.">
        <title>Thousands of microbial genomes shed light on interconnected biogeochemical processes in an aquifer system.</title>
        <authorList>
            <person name="Anantharaman K."/>
            <person name="Brown C.T."/>
            <person name="Hug L.A."/>
            <person name="Sharon I."/>
            <person name="Castelle C.J."/>
            <person name="Probst A.J."/>
            <person name="Thomas B.C."/>
            <person name="Singh A."/>
            <person name="Wilkins M.J."/>
            <person name="Karaoz U."/>
            <person name="Brodie E.L."/>
            <person name="Williams K.H."/>
            <person name="Hubbard S.S."/>
            <person name="Banfield J.F."/>
        </authorList>
    </citation>
    <scope>NUCLEOTIDE SEQUENCE [LARGE SCALE GENOMIC DNA]</scope>
</reference>
<keyword evidence="1" id="KW-0812">Transmembrane</keyword>
<keyword evidence="1" id="KW-1133">Transmembrane helix</keyword>
<feature type="transmembrane region" description="Helical" evidence="1">
    <location>
        <begin position="89"/>
        <end position="107"/>
    </location>
</feature>
<feature type="transmembrane region" description="Helical" evidence="1">
    <location>
        <begin position="38"/>
        <end position="56"/>
    </location>
</feature>
<dbReference type="STRING" id="1802158.A2827_02015"/>
<dbReference type="Gene3D" id="3.40.50.450">
    <property type="match status" value="1"/>
</dbReference>
<keyword evidence="1" id="KW-0472">Membrane</keyword>
<name>A0A1G2H7X1_9BACT</name>
<evidence type="ECO:0000313" key="2">
    <source>
        <dbReference type="EMBL" id="OGZ58585.1"/>
    </source>
</evidence>
<dbReference type="Proteomes" id="UP000177932">
    <property type="component" value="Unassembled WGS sequence"/>
</dbReference>
<gene>
    <name evidence="2" type="ORF">A2827_02015</name>
</gene>
<feature type="transmembrane region" description="Helical" evidence="1">
    <location>
        <begin position="12"/>
        <end position="31"/>
    </location>
</feature>
<evidence type="ECO:0000256" key="1">
    <source>
        <dbReference type="SAM" id="Phobius"/>
    </source>
</evidence>
<accession>A0A1G2H7X1</accession>
<feature type="transmembrane region" description="Helical" evidence="1">
    <location>
        <begin position="62"/>
        <end position="82"/>
    </location>
</feature>
<dbReference type="AlphaFoldDB" id="A0A1G2H7X1"/>
<feature type="transmembrane region" description="Helical" evidence="1">
    <location>
        <begin position="113"/>
        <end position="130"/>
    </location>
</feature>
<organism evidence="2 3">
    <name type="scientific">Candidatus Spechtbacteria bacterium RIFCSPHIGHO2_01_FULL_43_30</name>
    <dbReference type="NCBI Taxonomy" id="1802158"/>
    <lineage>
        <taxon>Bacteria</taxon>
        <taxon>Candidatus Spechtiibacteriota</taxon>
    </lineage>
</organism>
<sequence>MLWLWDLFEFTWQGLFKFVLYFLIGWVFFVRRPKPRKGDLPMVLGMAVLMFAFSFAKSGVSIFSYAYGFFLFGFWATTVLFLRIKIRYRAAVLVILAGLLAASWIFLSPDKLIYAYVPISLLSLTAMLFSRSIRKSGNDKKDFWDDPRLITPPDFKEISEPVIFLMGPIQGAREWQRDAAYMIWGMNKDIRVACPRRKFFSEKFDYDTQVDWETAYLNRAAENGAILCWLEREHTHYCERAYAQTTRFELGEWKSKYEANGGINLVVGIDEGFSNGRYILKRLSDDCPDVPIAKSLKEACEKAVEKILERSS</sequence>
<proteinExistence type="predicted"/>
<evidence type="ECO:0000313" key="3">
    <source>
        <dbReference type="Proteomes" id="UP000177932"/>
    </source>
</evidence>